<geneLocation type="plasmid" evidence="1 2">
    <name>pAC1520</name>
</geneLocation>
<evidence type="ECO:0000313" key="1">
    <source>
        <dbReference type="EMBL" id="WFG00227.1"/>
    </source>
</evidence>
<dbReference type="RefSeq" id="WP_277857192.1">
    <property type="nucleotide sequence ID" value="NZ_CP120943.1"/>
</dbReference>
<dbReference type="EMBL" id="CP120943">
    <property type="protein sequence ID" value="WFG00227.1"/>
    <property type="molecule type" value="Genomic_DNA"/>
</dbReference>
<reference evidence="1" key="1">
    <citation type="submission" date="2023-03" db="EMBL/GenBank/DDBJ databases">
        <title>Aeromonas caviae strain AC1520.</title>
        <authorList>
            <person name="Xie T."/>
            <person name="Zhang Q."/>
            <person name="Deng J."/>
            <person name="Li X."/>
        </authorList>
    </citation>
    <scope>NUCLEOTIDE SEQUENCE</scope>
    <source>
        <strain evidence="1">AC1520</strain>
        <plasmid evidence="1">pAC1520</plasmid>
    </source>
</reference>
<dbReference type="AlphaFoldDB" id="A0AAJ5ZD48"/>
<evidence type="ECO:0000313" key="2">
    <source>
        <dbReference type="Proteomes" id="UP001218423"/>
    </source>
</evidence>
<organism evidence="1 2">
    <name type="scientific">Aeromonas caviae</name>
    <name type="common">Aeromonas punctata</name>
    <dbReference type="NCBI Taxonomy" id="648"/>
    <lineage>
        <taxon>Bacteria</taxon>
        <taxon>Pseudomonadati</taxon>
        <taxon>Pseudomonadota</taxon>
        <taxon>Gammaproteobacteria</taxon>
        <taxon>Aeromonadales</taxon>
        <taxon>Aeromonadaceae</taxon>
        <taxon>Aeromonas</taxon>
    </lineage>
</organism>
<accession>A0AAJ5ZD48</accession>
<name>A0AAJ5ZD48_AERCA</name>
<keyword evidence="1" id="KW-0614">Plasmid</keyword>
<proteinExistence type="predicted"/>
<dbReference type="Proteomes" id="UP001218423">
    <property type="component" value="Plasmid pAC1520"/>
</dbReference>
<protein>
    <submittedName>
        <fullName evidence="1">Uncharacterized protein</fullName>
    </submittedName>
</protein>
<gene>
    <name evidence="1" type="ORF">P5S46_22290</name>
</gene>
<sequence>MERKGVVGFIARLRRGESEAERMGAQKEYLIDKLKASEEEEIEIDGNKVNKAALIAAIAGVGLLAPGTAHAGWMDDLAQKLIKGITSAIKPIFDSFVKALSGDFGDIFDKTSEKVNIAIGGMTDMIGTVITDAENNRVKQDTKPAPDECNSDQIGKASTAAQNRTTVHSVQESVKVSNAIMKASAGAGRGTLERIKQQFGSIPQESINPTLALTMNNITEQAKLDKLHEAKNIMAGDTAYVGSQELIQTTINQYGERAGLDAQARVMAKNLRLQIALDPQVQQLAARDGTKGDSKMSLLQQEIERTYGSDENGWRKEINEAASSVPLLKDLCKQMSLQNKLLLEQYMLDERHSLLVSVAVLEKMDQNRTDNLRHEAV</sequence>